<dbReference type="EMBL" id="JBHFFA010000025">
    <property type="protein sequence ID" value="KAL2603215.1"/>
    <property type="molecule type" value="Genomic_DNA"/>
</dbReference>
<dbReference type="EMBL" id="JBHFFA010000027">
    <property type="protein sequence ID" value="KAL2603208.1"/>
    <property type="molecule type" value="Genomic_DNA"/>
</dbReference>
<reference evidence="2 3" key="1">
    <citation type="submission" date="2024-09" db="EMBL/GenBank/DDBJ databases">
        <title>Chromosome-scale assembly of Riccia fluitans.</title>
        <authorList>
            <person name="Paukszto L."/>
            <person name="Sawicki J."/>
            <person name="Karawczyk K."/>
            <person name="Piernik-Szablinska J."/>
            <person name="Szczecinska M."/>
            <person name="Mazdziarz M."/>
        </authorList>
    </citation>
    <scope>NUCLEOTIDE SEQUENCE [LARGE SCALE GENOMIC DNA]</scope>
    <source>
        <strain evidence="2">Rf_01</strain>
        <tissue evidence="2">Aerial parts of the thallus</tissue>
    </source>
</reference>
<evidence type="ECO:0000313" key="3">
    <source>
        <dbReference type="Proteomes" id="UP001605036"/>
    </source>
</evidence>
<dbReference type="AlphaFoldDB" id="A0ABD1XEE4"/>
<gene>
    <name evidence="2" type="ORF">R1flu_013140</name>
    <name evidence="1" type="ORF">R1flu_013144</name>
</gene>
<proteinExistence type="predicted"/>
<comment type="caution">
    <text evidence="2">The sequence shown here is derived from an EMBL/GenBank/DDBJ whole genome shotgun (WGS) entry which is preliminary data.</text>
</comment>
<keyword evidence="3" id="KW-1185">Reference proteome</keyword>
<sequence>MSIGEEHDPMSQGSVGTIDRWERDFPEKSFFLSGTFGEGPLLLGLGCGLVLQRVSFPIDSFVKAVQVQSLQHDLESAYQFSFLSFPSA</sequence>
<dbReference type="Proteomes" id="UP001605036">
    <property type="component" value="Unassembled WGS sequence"/>
</dbReference>
<accession>A0ABD1XEE4</accession>
<protein>
    <submittedName>
        <fullName evidence="2">Uncharacterized protein</fullName>
    </submittedName>
</protein>
<evidence type="ECO:0000313" key="2">
    <source>
        <dbReference type="EMBL" id="KAL2603215.1"/>
    </source>
</evidence>
<organism evidence="2 3">
    <name type="scientific">Riccia fluitans</name>
    <dbReference type="NCBI Taxonomy" id="41844"/>
    <lineage>
        <taxon>Eukaryota</taxon>
        <taxon>Viridiplantae</taxon>
        <taxon>Streptophyta</taxon>
        <taxon>Embryophyta</taxon>
        <taxon>Marchantiophyta</taxon>
        <taxon>Marchantiopsida</taxon>
        <taxon>Marchantiidae</taxon>
        <taxon>Marchantiales</taxon>
        <taxon>Ricciaceae</taxon>
        <taxon>Riccia</taxon>
    </lineage>
</organism>
<evidence type="ECO:0000313" key="1">
    <source>
        <dbReference type="EMBL" id="KAL2603208.1"/>
    </source>
</evidence>
<name>A0ABD1XEE4_9MARC</name>